<proteinExistence type="predicted"/>
<dbReference type="PROSITE" id="PS51222">
    <property type="entry name" value="DCD"/>
    <property type="match status" value="1"/>
</dbReference>
<dbReference type="PANTHER" id="PTHR46444">
    <property type="entry name" value="DCD (DEVELOPMENT AND CELL DEATH) DOMAIN PROTEIN-RELATED"/>
    <property type="match status" value="1"/>
</dbReference>
<feature type="domain" description="DCD" evidence="1">
    <location>
        <begin position="57"/>
        <end position="183"/>
    </location>
</feature>
<organism evidence="2">
    <name type="scientific">Solanum chacoense</name>
    <name type="common">Chaco potato</name>
    <dbReference type="NCBI Taxonomy" id="4108"/>
    <lineage>
        <taxon>Eukaryota</taxon>
        <taxon>Viridiplantae</taxon>
        <taxon>Streptophyta</taxon>
        <taxon>Embryophyta</taxon>
        <taxon>Tracheophyta</taxon>
        <taxon>Spermatophyta</taxon>
        <taxon>Magnoliopsida</taxon>
        <taxon>eudicotyledons</taxon>
        <taxon>Gunneridae</taxon>
        <taxon>Pentapetalae</taxon>
        <taxon>asterids</taxon>
        <taxon>lamiids</taxon>
        <taxon>Solanales</taxon>
        <taxon>Solanaceae</taxon>
        <taxon>Solanoideae</taxon>
        <taxon>Solaneae</taxon>
        <taxon>Solanum</taxon>
    </lineage>
</organism>
<name>A0A0V0I9S1_SOLCH</name>
<dbReference type="EMBL" id="GEDG01009548">
    <property type="protein sequence ID" value="JAP29002.1"/>
    <property type="molecule type" value="Transcribed_RNA"/>
</dbReference>
<reference evidence="2" key="1">
    <citation type="submission" date="2015-12" db="EMBL/GenBank/DDBJ databases">
        <title>Gene expression during late stages of embryo sac development: a critical building block for successful pollen-pistil interactions.</title>
        <authorList>
            <person name="Liu Y."/>
            <person name="Joly V."/>
            <person name="Sabar M."/>
            <person name="Matton D.P."/>
        </authorList>
    </citation>
    <scope>NUCLEOTIDE SEQUENCE</scope>
</reference>
<protein>
    <submittedName>
        <fullName evidence="2">Putative ovule protein</fullName>
    </submittedName>
</protein>
<dbReference type="SMART" id="SM00767">
    <property type="entry name" value="DCD"/>
    <property type="match status" value="1"/>
</dbReference>
<evidence type="ECO:0000313" key="2">
    <source>
        <dbReference type="EMBL" id="JAP29002.1"/>
    </source>
</evidence>
<dbReference type="Pfam" id="PF10539">
    <property type="entry name" value="Dev_Cell_Death"/>
    <property type="match status" value="1"/>
</dbReference>
<dbReference type="PANTHER" id="PTHR46444:SF19">
    <property type="entry name" value="OS02G0745600 PROTEIN"/>
    <property type="match status" value="1"/>
</dbReference>
<evidence type="ECO:0000259" key="1">
    <source>
        <dbReference type="PROSITE" id="PS51222"/>
    </source>
</evidence>
<dbReference type="AlphaFoldDB" id="A0A0V0I9S1"/>
<sequence length="426" mass="47670">MKKMEDAEVKPSSMIDQAFLPIIDSAGVSPSVASLAPSSSICIASSQDKEKDEEAFMDLSGFIFLCNRETKLDCFKFRVFGVGSNKKEMVEKIKPRTKLFLFDIELRLLYGVYEATSTGGINLEAHAFGGKFPAQVKFQIFKECLPLQESSFRHVVMNNYHRRKFEPELNDHQVRNLLSLFHPLPASVTATAVPHPLEKVGQSFANVDMPKITPAWAMEDRVKLLSCPQAKVGSSLANVPPPNTIPALYMEHHAKYSSMPTSVENPYMTRMQHVHPPPIVESQRVYELQSAQHGWPRTTSFMGSALTVAEPKQLTAPRHAYSHQPYVTQGISTDIRNPYHRYGSMQSGVVSQPHLMELNDRNYQLYSGVERGMLPPHESSATRNYFSGPSAPYAPPVLQQYASSEAAILEGTSSMSYQRSLIRHYG</sequence>
<accession>A0A0V0I9S1</accession>
<dbReference type="InterPro" id="IPR013989">
    <property type="entry name" value="Dev_and_cell_death_domain"/>
</dbReference>